<evidence type="ECO:0000313" key="1">
    <source>
        <dbReference type="EMBL" id="MPM03640.1"/>
    </source>
</evidence>
<reference evidence="1" key="1">
    <citation type="submission" date="2019-08" db="EMBL/GenBank/DDBJ databases">
        <authorList>
            <person name="Kucharzyk K."/>
            <person name="Murdoch R.W."/>
            <person name="Higgins S."/>
            <person name="Loffler F."/>
        </authorList>
    </citation>
    <scope>NUCLEOTIDE SEQUENCE</scope>
</reference>
<accession>A0A644WIS3</accession>
<protein>
    <submittedName>
        <fullName evidence="1">Uncharacterized protein</fullName>
    </submittedName>
</protein>
<sequence>MNHKIKHHRNIRATRIELCKTVRLDKYRLADIWLCCNKCRVEAFNMSHLDFHIRLATQIYERIGFGKCSNDRLFDKYMFEFLQGKRSAFVMRYCWSYNIHSIHTVNKFLPAVETMYAKFLLNFCSPFWIYIKKTGQFKILKFLQTFDMDLAEMSGSKYPYTKHCKDFCLTMRKSRYKYRTILVISREL</sequence>
<gene>
    <name evidence="1" type="ORF">SDC9_49907</name>
</gene>
<organism evidence="1">
    <name type="scientific">bioreactor metagenome</name>
    <dbReference type="NCBI Taxonomy" id="1076179"/>
    <lineage>
        <taxon>unclassified sequences</taxon>
        <taxon>metagenomes</taxon>
        <taxon>ecological metagenomes</taxon>
    </lineage>
</organism>
<name>A0A644WIS3_9ZZZZ</name>
<dbReference type="AlphaFoldDB" id="A0A644WIS3"/>
<comment type="caution">
    <text evidence="1">The sequence shown here is derived from an EMBL/GenBank/DDBJ whole genome shotgun (WGS) entry which is preliminary data.</text>
</comment>
<dbReference type="EMBL" id="VSSQ01000970">
    <property type="protein sequence ID" value="MPM03640.1"/>
    <property type="molecule type" value="Genomic_DNA"/>
</dbReference>
<proteinExistence type="predicted"/>